<evidence type="ECO:0000256" key="1">
    <source>
        <dbReference type="SAM" id="MobiDB-lite"/>
    </source>
</evidence>
<gene>
    <name evidence="3" type="ORF">ASPSYDRAFT_449620</name>
</gene>
<keyword evidence="2" id="KW-0472">Membrane</keyword>
<keyword evidence="2" id="KW-0812">Transmembrane</keyword>
<keyword evidence="2" id="KW-1133">Transmembrane helix</keyword>
<reference evidence="4" key="1">
    <citation type="journal article" date="2017" name="Genome Biol.">
        <title>Comparative genomics reveals high biological diversity and specific adaptations in the industrially and medically important fungal genus Aspergillus.</title>
        <authorList>
            <person name="de Vries R.P."/>
            <person name="Riley R."/>
            <person name="Wiebenga A."/>
            <person name="Aguilar-Osorio G."/>
            <person name="Amillis S."/>
            <person name="Uchima C.A."/>
            <person name="Anderluh G."/>
            <person name="Asadollahi M."/>
            <person name="Askin M."/>
            <person name="Barry K."/>
            <person name="Battaglia E."/>
            <person name="Bayram O."/>
            <person name="Benocci T."/>
            <person name="Braus-Stromeyer S.A."/>
            <person name="Caldana C."/>
            <person name="Canovas D."/>
            <person name="Cerqueira G.C."/>
            <person name="Chen F."/>
            <person name="Chen W."/>
            <person name="Choi C."/>
            <person name="Clum A."/>
            <person name="Dos Santos R.A."/>
            <person name="Damasio A.R."/>
            <person name="Diallinas G."/>
            <person name="Emri T."/>
            <person name="Fekete E."/>
            <person name="Flipphi M."/>
            <person name="Freyberg S."/>
            <person name="Gallo A."/>
            <person name="Gournas C."/>
            <person name="Habgood R."/>
            <person name="Hainaut M."/>
            <person name="Harispe M.L."/>
            <person name="Henrissat B."/>
            <person name="Hilden K.S."/>
            <person name="Hope R."/>
            <person name="Hossain A."/>
            <person name="Karabika E."/>
            <person name="Karaffa L."/>
            <person name="Karanyi Z."/>
            <person name="Krasevec N."/>
            <person name="Kuo A."/>
            <person name="Kusch H."/>
            <person name="LaButti K."/>
            <person name="Lagendijk E.L."/>
            <person name="Lapidus A."/>
            <person name="Levasseur A."/>
            <person name="Lindquist E."/>
            <person name="Lipzen A."/>
            <person name="Logrieco A.F."/>
            <person name="MacCabe A."/>
            <person name="Maekelae M.R."/>
            <person name="Malavazi I."/>
            <person name="Melin P."/>
            <person name="Meyer V."/>
            <person name="Mielnichuk N."/>
            <person name="Miskei M."/>
            <person name="Molnar A.P."/>
            <person name="Mule G."/>
            <person name="Ngan C.Y."/>
            <person name="Orejas M."/>
            <person name="Orosz E."/>
            <person name="Ouedraogo J.P."/>
            <person name="Overkamp K.M."/>
            <person name="Park H.-S."/>
            <person name="Perrone G."/>
            <person name="Piumi F."/>
            <person name="Punt P.J."/>
            <person name="Ram A.F."/>
            <person name="Ramon A."/>
            <person name="Rauscher S."/>
            <person name="Record E."/>
            <person name="Riano-Pachon D.M."/>
            <person name="Robert V."/>
            <person name="Roehrig J."/>
            <person name="Ruller R."/>
            <person name="Salamov A."/>
            <person name="Salih N.S."/>
            <person name="Samson R.A."/>
            <person name="Sandor E."/>
            <person name="Sanguinetti M."/>
            <person name="Schuetze T."/>
            <person name="Sepcic K."/>
            <person name="Shelest E."/>
            <person name="Sherlock G."/>
            <person name="Sophianopoulou V."/>
            <person name="Squina F.M."/>
            <person name="Sun H."/>
            <person name="Susca A."/>
            <person name="Todd R.B."/>
            <person name="Tsang A."/>
            <person name="Unkles S.E."/>
            <person name="van de Wiele N."/>
            <person name="van Rossen-Uffink D."/>
            <person name="Oliveira J.V."/>
            <person name="Vesth T.C."/>
            <person name="Visser J."/>
            <person name="Yu J.-H."/>
            <person name="Zhou M."/>
            <person name="Andersen M.R."/>
            <person name="Archer D.B."/>
            <person name="Baker S.E."/>
            <person name="Benoit I."/>
            <person name="Brakhage A.A."/>
            <person name="Braus G.H."/>
            <person name="Fischer R."/>
            <person name="Frisvad J.C."/>
            <person name="Goldman G.H."/>
            <person name="Houbraken J."/>
            <person name="Oakley B."/>
            <person name="Pocsi I."/>
            <person name="Scazzocchio C."/>
            <person name="Seiboth B."/>
            <person name="vanKuyk P.A."/>
            <person name="Wortman J."/>
            <person name="Dyer P.S."/>
            <person name="Grigoriev I.V."/>
        </authorList>
    </citation>
    <scope>NUCLEOTIDE SEQUENCE [LARGE SCALE GENOMIC DNA]</scope>
    <source>
        <strain evidence="4">CBS 593.65</strain>
    </source>
</reference>
<feature type="compositionally biased region" description="Polar residues" evidence="1">
    <location>
        <begin position="49"/>
        <end position="66"/>
    </location>
</feature>
<evidence type="ECO:0000313" key="3">
    <source>
        <dbReference type="EMBL" id="OJJ55154.1"/>
    </source>
</evidence>
<organism evidence="3 4">
    <name type="scientific">Aspergillus sydowii CBS 593.65</name>
    <dbReference type="NCBI Taxonomy" id="1036612"/>
    <lineage>
        <taxon>Eukaryota</taxon>
        <taxon>Fungi</taxon>
        <taxon>Dikarya</taxon>
        <taxon>Ascomycota</taxon>
        <taxon>Pezizomycotina</taxon>
        <taxon>Eurotiomycetes</taxon>
        <taxon>Eurotiomycetidae</taxon>
        <taxon>Eurotiales</taxon>
        <taxon>Aspergillaceae</taxon>
        <taxon>Aspergillus</taxon>
        <taxon>Aspergillus subgen. Nidulantes</taxon>
    </lineage>
</organism>
<dbReference type="EMBL" id="KV878593">
    <property type="protein sequence ID" value="OJJ55154.1"/>
    <property type="molecule type" value="Genomic_DNA"/>
</dbReference>
<accession>A0A1L9T6T0</accession>
<proteinExistence type="predicted"/>
<feature type="transmembrane region" description="Helical" evidence="2">
    <location>
        <begin position="20"/>
        <end position="35"/>
    </location>
</feature>
<protein>
    <submittedName>
        <fullName evidence="3">Uncharacterized protein</fullName>
    </submittedName>
</protein>
<evidence type="ECO:0000256" key="2">
    <source>
        <dbReference type="SAM" id="Phobius"/>
    </source>
</evidence>
<evidence type="ECO:0000313" key="4">
    <source>
        <dbReference type="Proteomes" id="UP000184356"/>
    </source>
</evidence>
<sequence>MAELSWSLIFYLFQTKHSRKFLNFCFFFFFFFFRIRDREQDKQSKEMINENTRGQYPSQHLSTPNWTRRKKKKRNNHVRHKLTPKTTHSLTAPLLITQLIITVFLVTIPSTQKTSGLMVHRIRQVRQSQ</sequence>
<feature type="region of interest" description="Disordered" evidence="1">
    <location>
        <begin position="49"/>
        <end position="74"/>
    </location>
</feature>
<name>A0A1L9T6T0_9EURO</name>
<dbReference type="GeneID" id="63763016"/>
<dbReference type="VEuPathDB" id="FungiDB:ASPSYDRAFT_449620"/>
<dbReference type="Proteomes" id="UP000184356">
    <property type="component" value="Unassembled WGS sequence"/>
</dbReference>
<dbReference type="RefSeq" id="XP_040698960.1">
    <property type="nucleotide sequence ID" value="XM_040846943.1"/>
</dbReference>
<keyword evidence="4" id="KW-1185">Reference proteome</keyword>
<feature type="transmembrane region" description="Helical" evidence="2">
    <location>
        <begin position="89"/>
        <end position="108"/>
    </location>
</feature>
<dbReference type="AlphaFoldDB" id="A0A1L9T6T0"/>